<comment type="caution">
    <text evidence="3">The sequence shown here is derived from an EMBL/GenBank/DDBJ whole genome shotgun (WGS) entry which is preliminary data.</text>
</comment>
<feature type="coiled-coil region" evidence="1">
    <location>
        <begin position="337"/>
        <end position="364"/>
    </location>
</feature>
<proteinExistence type="predicted"/>
<evidence type="ECO:0000256" key="2">
    <source>
        <dbReference type="SAM" id="MobiDB-lite"/>
    </source>
</evidence>
<keyword evidence="1" id="KW-0175">Coiled coil</keyword>
<feature type="region of interest" description="Disordered" evidence="2">
    <location>
        <begin position="424"/>
        <end position="491"/>
    </location>
</feature>
<evidence type="ECO:0000313" key="3">
    <source>
        <dbReference type="EMBL" id="MBK1619980.1"/>
    </source>
</evidence>
<evidence type="ECO:0000313" key="4">
    <source>
        <dbReference type="Proteomes" id="UP001138768"/>
    </source>
</evidence>
<feature type="compositionally biased region" description="Gly residues" evidence="2">
    <location>
        <begin position="465"/>
        <end position="491"/>
    </location>
</feature>
<evidence type="ECO:0000256" key="1">
    <source>
        <dbReference type="SAM" id="Coils"/>
    </source>
</evidence>
<organism evidence="3 4">
    <name type="scientific">Lamprobacter modestohalophilus</name>
    <dbReference type="NCBI Taxonomy" id="1064514"/>
    <lineage>
        <taxon>Bacteria</taxon>
        <taxon>Pseudomonadati</taxon>
        <taxon>Pseudomonadota</taxon>
        <taxon>Gammaproteobacteria</taxon>
        <taxon>Chromatiales</taxon>
        <taxon>Chromatiaceae</taxon>
        <taxon>Lamprobacter</taxon>
    </lineage>
</organism>
<reference evidence="3 4" key="1">
    <citation type="journal article" date="2020" name="Microorganisms">
        <title>Osmotic Adaptation and Compatible Solute Biosynthesis of Phototrophic Bacteria as Revealed from Genome Analyses.</title>
        <authorList>
            <person name="Imhoff J.F."/>
            <person name="Rahn T."/>
            <person name="Kunzel S."/>
            <person name="Keller A."/>
            <person name="Neulinger S.C."/>
        </authorList>
    </citation>
    <scope>NUCLEOTIDE SEQUENCE [LARGE SCALE GENOMIC DNA]</scope>
    <source>
        <strain evidence="3 4">DSM 25653</strain>
    </source>
</reference>
<feature type="coiled-coil region" evidence="1">
    <location>
        <begin position="227"/>
        <end position="291"/>
    </location>
</feature>
<gene>
    <name evidence="3" type="ORF">CKO42_16340</name>
</gene>
<dbReference type="RefSeq" id="WP_200246322.1">
    <property type="nucleotide sequence ID" value="NZ_NRRY01000029.1"/>
</dbReference>
<protein>
    <submittedName>
        <fullName evidence="3">Uncharacterized protein</fullName>
    </submittedName>
</protein>
<name>A0A9X1B4Y8_9GAMM</name>
<sequence>MISGQHAIAEVSQAAQGQQQALDALDARLAELRSQEQALLHERAEQLKALARIRVELLGSDASGALDAAEVEAARLLEERDAASAALEQEIIDVQAGLDALEQARSAQLERLQSAADALDRAEAETQTRLAADADYQAQLEQTQEAERIALYAAEKASEREQEQASKTSAYQADPLFMYLWQRDYGGETYRGRGLTARLDGKVARLVGYTDARLSYQRLLEIAPRLRTHAEQMQERAEAEIDALSALDEAARAADGIPALEEARDREQEAVDAIDQRIDQEELRLDELIEQRALFATGQDGQSRAAVERLAEALGASELVELERAARVTPMREDDQLVATLIELEREERRLAFMREQTEAARSKQQGRLRELMQVQQAMRKRRMDRPGSQFEDKALVAMMLANFAKGLLDQKGLLRGLEEQYRYRPPRTDPDFGSGGYRRGSPWGGRPHPGSIGRSSGRSRGASSQGGFGGGGFGTGGGFGGGGFRTGGGF</sequence>
<keyword evidence="4" id="KW-1185">Reference proteome</keyword>
<dbReference type="AlphaFoldDB" id="A0A9X1B4Y8"/>
<dbReference type="EMBL" id="NRRY01000029">
    <property type="protein sequence ID" value="MBK1619980.1"/>
    <property type="molecule type" value="Genomic_DNA"/>
</dbReference>
<dbReference type="Proteomes" id="UP001138768">
    <property type="component" value="Unassembled WGS sequence"/>
</dbReference>
<feature type="compositionally biased region" description="Low complexity" evidence="2">
    <location>
        <begin position="445"/>
        <end position="464"/>
    </location>
</feature>
<feature type="coiled-coil region" evidence="1">
    <location>
        <begin position="66"/>
        <end position="129"/>
    </location>
</feature>
<feature type="coiled-coil region" evidence="1">
    <location>
        <begin position="15"/>
        <end position="42"/>
    </location>
</feature>
<accession>A0A9X1B4Y8</accession>